<organism evidence="3 4">
    <name type="scientific">Nocardioides panacihumi</name>
    <dbReference type="NCBI Taxonomy" id="400774"/>
    <lineage>
        <taxon>Bacteria</taxon>
        <taxon>Bacillati</taxon>
        <taxon>Actinomycetota</taxon>
        <taxon>Actinomycetes</taxon>
        <taxon>Propionibacteriales</taxon>
        <taxon>Nocardioidaceae</taxon>
        <taxon>Nocardioides</taxon>
    </lineage>
</organism>
<dbReference type="EMBL" id="BAAAPB010000001">
    <property type="protein sequence ID" value="GAA1957486.1"/>
    <property type="molecule type" value="Genomic_DNA"/>
</dbReference>
<protein>
    <recommendedName>
        <fullName evidence="2">DUF2231 domain-containing protein</fullName>
    </recommendedName>
</protein>
<gene>
    <name evidence="3" type="ORF">GCM10009798_16120</name>
</gene>
<feature type="domain" description="DUF2231" evidence="2">
    <location>
        <begin position="58"/>
        <end position="183"/>
    </location>
</feature>
<keyword evidence="1" id="KW-0472">Membrane</keyword>
<keyword evidence="1" id="KW-1133">Transmembrane helix</keyword>
<sequence>MAHMRESGPAARGPLVRLAEQVEGAAALDSFSELVRPLAEALVADPRRRDLLQGTWLGHALHPLLTDLPIGFWTSANVLDLIGGPSARPVARQLVGLGIASAVPTVLTGWAEWAALGTARDRRTADVHAVGNVIAVTCFTGSWLARRRERWTAGVLLGLAGATAATAAGFLGGHLAAGRRVTTRHPAFQEG</sequence>
<comment type="caution">
    <text evidence="3">The sequence shown here is derived from an EMBL/GenBank/DDBJ whole genome shotgun (WGS) entry which is preliminary data.</text>
</comment>
<name>A0ABP5C6I8_9ACTN</name>
<reference evidence="4" key="1">
    <citation type="journal article" date="2019" name="Int. J. Syst. Evol. Microbiol.">
        <title>The Global Catalogue of Microorganisms (GCM) 10K type strain sequencing project: providing services to taxonomists for standard genome sequencing and annotation.</title>
        <authorList>
            <consortium name="The Broad Institute Genomics Platform"/>
            <consortium name="The Broad Institute Genome Sequencing Center for Infectious Disease"/>
            <person name="Wu L."/>
            <person name="Ma J."/>
        </authorList>
    </citation>
    <scope>NUCLEOTIDE SEQUENCE [LARGE SCALE GENOMIC DNA]</scope>
    <source>
        <strain evidence="4">JCM 15309</strain>
    </source>
</reference>
<evidence type="ECO:0000313" key="3">
    <source>
        <dbReference type="EMBL" id="GAA1957486.1"/>
    </source>
</evidence>
<evidence type="ECO:0000256" key="1">
    <source>
        <dbReference type="SAM" id="Phobius"/>
    </source>
</evidence>
<dbReference type="RefSeq" id="WP_344044221.1">
    <property type="nucleotide sequence ID" value="NZ_BAAAPB010000001.1"/>
</dbReference>
<evidence type="ECO:0000259" key="2">
    <source>
        <dbReference type="Pfam" id="PF09990"/>
    </source>
</evidence>
<keyword evidence="4" id="KW-1185">Reference proteome</keyword>
<accession>A0ABP5C6I8</accession>
<keyword evidence="1" id="KW-0812">Transmembrane</keyword>
<proteinExistence type="predicted"/>
<dbReference type="InterPro" id="IPR019251">
    <property type="entry name" value="DUF2231_TM"/>
</dbReference>
<dbReference type="Pfam" id="PF09990">
    <property type="entry name" value="DUF2231"/>
    <property type="match status" value="1"/>
</dbReference>
<feature type="transmembrane region" description="Helical" evidence="1">
    <location>
        <begin position="151"/>
        <end position="171"/>
    </location>
</feature>
<evidence type="ECO:0000313" key="4">
    <source>
        <dbReference type="Proteomes" id="UP001500571"/>
    </source>
</evidence>
<dbReference type="Proteomes" id="UP001500571">
    <property type="component" value="Unassembled WGS sequence"/>
</dbReference>